<proteinExistence type="predicted"/>
<dbReference type="AlphaFoldDB" id="A0A8K0PDV0"/>
<name>A0A8K0PDV0_LADFU</name>
<dbReference type="OrthoDB" id="6626863at2759"/>
<evidence type="ECO:0000313" key="2">
    <source>
        <dbReference type="Proteomes" id="UP000792457"/>
    </source>
</evidence>
<reference evidence="1" key="2">
    <citation type="submission" date="2017-10" db="EMBL/GenBank/DDBJ databases">
        <title>Ladona fulva Genome sequencing and assembly.</title>
        <authorList>
            <person name="Murali S."/>
            <person name="Richards S."/>
            <person name="Bandaranaike D."/>
            <person name="Bellair M."/>
            <person name="Blankenburg K."/>
            <person name="Chao H."/>
            <person name="Dinh H."/>
            <person name="Doddapaneni H."/>
            <person name="Dugan-Rocha S."/>
            <person name="Elkadiri S."/>
            <person name="Gnanaolivu R."/>
            <person name="Hernandez B."/>
            <person name="Skinner E."/>
            <person name="Javaid M."/>
            <person name="Lee S."/>
            <person name="Li M."/>
            <person name="Ming W."/>
            <person name="Munidasa M."/>
            <person name="Muniz J."/>
            <person name="Nguyen L."/>
            <person name="Hughes D."/>
            <person name="Osuji N."/>
            <person name="Pu L.-L."/>
            <person name="Puazo M."/>
            <person name="Qu C."/>
            <person name="Quiroz J."/>
            <person name="Raj R."/>
            <person name="Weissenberger G."/>
            <person name="Xin Y."/>
            <person name="Zou X."/>
            <person name="Han Y."/>
            <person name="Worley K."/>
            <person name="Muzny D."/>
            <person name="Gibbs R."/>
        </authorList>
    </citation>
    <scope>NUCLEOTIDE SEQUENCE</scope>
    <source>
        <strain evidence="1">Sampled in the wild</strain>
    </source>
</reference>
<gene>
    <name evidence="1" type="ORF">J437_LFUL016319</name>
</gene>
<reference evidence="1" key="1">
    <citation type="submission" date="2013-04" db="EMBL/GenBank/DDBJ databases">
        <authorList>
            <person name="Qu J."/>
            <person name="Murali S.C."/>
            <person name="Bandaranaike D."/>
            <person name="Bellair M."/>
            <person name="Blankenburg K."/>
            <person name="Chao H."/>
            <person name="Dinh H."/>
            <person name="Doddapaneni H."/>
            <person name="Downs B."/>
            <person name="Dugan-Rocha S."/>
            <person name="Elkadiri S."/>
            <person name="Gnanaolivu R.D."/>
            <person name="Hernandez B."/>
            <person name="Javaid M."/>
            <person name="Jayaseelan J.C."/>
            <person name="Lee S."/>
            <person name="Li M."/>
            <person name="Ming W."/>
            <person name="Munidasa M."/>
            <person name="Muniz J."/>
            <person name="Nguyen L."/>
            <person name="Ongeri F."/>
            <person name="Osuji N."/>
            <person name="Pu L.-L."/>
            <person name="Puazo M."/>
            <person name="Qu C."/>
            <person name="Quiroz J."/>
            <person name="Raj R."/>
            <person name="Weissenberger G."/>
            <person name="Xin Y."/>
            <person name="Zou X."/>
            <person name="Han Y."/>
            <person name="Richards S."/>
            <person name="Worley K."/>
            <person name="Muzny D."/>
            <person name="Gibbs R."/>
        </authorList>
    </citation>
    <scope>NUCLEOTIDE SEQUENCE</scope>
    <source>
        <strain evidence="1">Sampled in the wild</strain>
    </source>
</reference>
<dbReference type="EMBL" id="KZ309806">
    <property type="protein sequence ID" value="KAG8239689.1"/>
    <property type="molecule type" value="Genomic_DNA"/>
</dbReference>
<evidence type="ECO:0000313" key="1">
    <source>
        <dbReference type="EMBL" id="KAG8239689.1"/>
    </source>
</evidence>
<organism evidence="1 2">
    <name type="scientific">Ladona fulva</name>
    <name type="common">Scarce chaser dragonfly</name>
    <name type="synonym">Libellula fulva</name>
    <dbReference type="NCBI Taxonomy" id="123851"/>
    <lineage>
        <taxon>Eukaryota</taxon>
        <taxon>Metazoa</taxon>
        <taxon>Ecdysozoa</taxon>
        <taxon>Arthropoda</taxon>
        <taxon>Hexapoda</taxon>
        <taxon>Insecta</taxon>
        <taxon>Pterygota</taxon>
        <taxon>Palaeoptera</taxon>
        <taxon>Odonata</taxon>
        <taxon>Epiprocta</taxon>
        <taxon>Anisoptera</taxon>
        <taxon>Libelluloidea</taxon>
        <taxon>Libellulidae</taxon>
        <taxon>Ladona</taxon>
    </lineage>
</organism>
<sequence length="114" mass="13241">MGTNMKDVISSKYLGVLVTKDNEMKEEIKARIAVGNRAYQALLKVMKSHDLSRNLKIKTCCYVWLRNIDHDYCRRRAAQKMGKEGIKKDFWCNKGGWTVENMEEQRTRGTLPIS</sequence>
<dbReference type="Proteomes" id="UP000792457">
    <property type="component" value="Unassembled WGS sequence"/>
</dbReference>
<protein>
    <submittedName>
        <fullName evidence="1">Uncharacterized protein</fullName>
    </submittedName>
</protein>
<keyword evidence="2" id="KW-1185">Reference proteome</keyword>
<comment type="caution">
    <text evidence="1">The sequence shown here is derived from an EMBL/GenBank/DDBJ whole genome shotgun (WGS) entry which is preliminary data.</text>
</comment>
<accession>A0A8K0PDV0</accession>